<proteinExistence type="predicted"/>
<dbReference type="OrthoDB" id="9808189at2"/>
<sequence>MTPAPAPALPDRPVRSFPQFLATQSEGRPKGERTRAQLQIAACAILRDSGPEGLTIAGICEGAGVSNGTFYIYFPDRHVLLDTLLTAFVSFLQLSMRGASGRGLRDAPRAATRAYLDLFAQNSGLMRCLVQPLDGFPEAQAAFQRLNREWIDTVVASVERRQRQEGGADPIPRAELLRRAYALGGMVDQYLSNLLLSKDPNLAEISQDREAVLDTLSLIWERGMSR</sequence>
<dbReference type="RefSeq" id="WP_105514993.1">
    <property type="nucleotide sequence ID" value="NZ_PVEP01000004.1"/>
</dbReference>
<reference evidence="6 7" key="1">
    <citation type="submission" date="2018-02" db="EMBL/GenBank/DDBJ databases">
        <title>Genomic Encyclopedia of Archaeal and Bacterial Type Strains, Phase II (KMG-II): from individual species to whole genera.</title>
        <authorList>
            <person name="Goeker M."/>
        </authorList>
    </citation>
    <scope>NUCLEOTIDE SEQUENCE [LARGE SCALE GENOMIC DNA]</scope>
    <source>
        <strain evidence="6 7">DSM 18921</strain>
    </source>
</reference>
<dbReference type="SUPFAM" id="SSF48498">
    <property type="entry name" value="Tetracyclin repressor-like, C-terminal domain"/>
    <property type="match status" value="1"/>
</dbReference>
<dbReference type="Pfam" id="PF00440">
    <property type="entry name" value="TetR_N"/>
    <property type="match status" value="1"/>
</dbReference>
<keyword evidence="7" id="KW-1185">Reference proteome</keyword>
<accession>A0A2S8S7J5</accession>
<evidence type="ECO:0000313" key="7">
    <source>
        <dbReference type="Proteomes" id="UP000238338"/>
    </source>
</evidence>
<dbReference type="GO" id="GO:0000976">
    <property type="term" value="F:transcription cis-regulatory region binding"/>
    <property type="evidence" value="ECO:0007669"/>
    <property type="project" value="TreeGrafter"/>
</dbReference>
<dbReference type="PANTHER" id="PTHR30055:SF234">
    <property type="entry name" value="HTH-TYPE TRANSCRIPTIONAL REGULATOR BETI"/>
    <property type="match status" value="1"/>
</dbReference>
<gene>
    <name evidence="6" type="ORF">LX70_02318</name>
</gene>
<evidence type="ECO:0000256" key="2">
    <source>
        <dbReference type="ARBA" id="ARBA00023125"/>
    </source>
</evidence>
<dbReference type="InterPro" id="IPR050109">
    <property type="entry name" value="HTH-type_TetR-like_transc_reg"/>
</dbReference>
<protein>
    <submittedName>
        <fullName evidence="6">TetR family transcriptional regulator</fullName>
    </submittedName>
</protein>
<evidence type="ECO:0000256" key="4">
    <source>
        <dbReference type="PROSITE-ProRule" id="PRU00335"/>
    </source>
</evidence>
<keyword evidence="2 4" id="KW-0238">DNA-binding</keyword>
<dbReference type="PANTHER" id="PTHR30055">
    <property type="entry name" value="HTH-TYPE TRANSCRIPTIONAL REGULATOR RUTR"/>
    <property type="match status" value="1"/>
</dbReference>
<dbReference type="Gene3D" id="1.10.10.60">
    <property type="entry name" value="Homeodomain-like"/>
    <property type="match status" value="1"/>
</dbReference>
<dbReference type="Proteomes" id="UP000238338">
    <property type="component" value="Unassembled WGS sequence"/>
</dbReference>
<evidence type="ECO:0000313" key="6">
    <source>
        <dbReference type="EMBL" id="PQV56744.1"/>
    </source>
</evidence>
<dbReference type="InterPro" id="IPR001647">
    <property type="entry name" value="HTH_TetR"/>
</dbReference>
<feature type="DNA-binding region" description="H-T-H motif" evidence="4">
    <location>
        <begin position="55"/>
        <end position="74"/>
    </location>
</feature>
<name>A0A2S8S7J5_9RHOB</name>
<dbReference type="InterPro" id="IPR036271">
    <property type="entry name" value="Tet_transcr_reg_TetR-rel_C_sf"/>
</dbReference>
<keyword evidence="3" id="KW-0804">Transcription</keyword>
<dbReference type="AlphaFoldDB" id="A0A2S8S7J5"/>
<dbReference type="SUPFAM" id="SSF46689">
    <property type="entry name" value="Homeodomain-like"/>
    <property type="match status" value="1"/>
</dbReference>
<keyword evidence="1" id="KW-0805">Transcription regulation</keyword>
<dbReference type="PROSITE" id="PS50977">
    <property type="entry name" value="HTH_TETR_2"/>
    <property type="match status" value="1"/>
</dbReference>
<organism evidence="6 7">
    <name type="scientific">Albidovulum denitrificans</name>
    <dbReference type="NCBI Taxonomy" id="404881"/>
    <lineage>
        <taxon>Bacteria</taxon>
        <taxon>Pseudomonadati</taxon>
        <taxon>Pseudomonadota</taxon>
        <taxon>Alphaproteobacteria</taxon>
        <taxon>Rhodobacterales</taxon>
        <taxon>Paracoccaceae</taxon>
        <taxon>Albidovulum</taxon>
    </lineage>
</organism>
<evidence type="ECO:0000256" key="3">
    <source>
        <dbReference type="ARBA" id="ARBA00023163"/>
    </source>
</evidence>
<evidence type="ECO:0000259" key="5">
    <source>
        <dbReference type="PROSITE" id="PS50977"/>
    </source>
</evidence>
<dbReference type="InterPro" id="IPR009057">
    <property type="entry name" value="Homeodomain-like_sf"/>
</dbReference>
<feature type="domain" description="HTH tetR-type" evidence="5">
    <location>
        <begin position="32"/>
        <end position="92"/>
    </location>
</feature>
<dbReference type="GO" id="GO:0003700">
    <property type="term" value="F:DNA-binding transcription factor activity"/>
    <property type="evidence" value="ECO:0007669"/>
    <property type="project" value="TreeGrafter"/>
</dbReference>
<dbReference type="EMBL" id="PVEP01000004">
    <property type="protein sequence ID" value="PQV56744.1"/>
    <property type="molecule type" value="Genomic_DNA"/>
</dbReference>
<evidence type="ECO:0000256" key="1">
    <source>
        <dbReference type="ARBA" id="ARBA00023015"/>
    </source>
</evidence>
<comment type="caution">
    <text evidence="6">The sequence shown here is derived from an EMBL/GenBank/DDBJ whole genome shotgun (WGS) entry which is preliminary data.</text>
</comment>
<dbReference type="Gene3D" id="1.10.357.10">
    <property type="entry name" value="Tetracycline Repressor, domain 2"/>
    <property type="match status" value="1"/>
</dbReference>